<name>A0ABW2NP04_9BACL</name>
<keyword evidence="8" id="KW-1185">Reference proteome</keyword>
<accession>A0ABW2NP04</accession>
<proteinExistence type="predicted"/>
<evidence type="ECO:0000256" key="5">
    <source>
        <dbReference type="ARBA" id="ARBA00023136"/>
    </source>
</evidence>
<feature type="transmembrane region" description="Helical" evidence="6">
    <location>
        <begin position="44"/>
        <end position="62"/>
    </location>
</feature>
<dbReference type="PANTHER" id="PTHR30250">
    <property type="entry name" value="PST FAMILY PREDICTED COLANIC ACID TRANSPORTER"/>
    <property type="match status" value="1"/>
</dbReference>
<reference evidence="8" key="1">
    <citation type="journal article" date="2019" name="Int. J. Syst. Evol. Microbiol.">
        <title>The Global Catalogue of Microorganisms (GCM) 10K type strain sequencing project: providing services to taxonomists for standard genome sequencing and annotation.</title>
        <authorList>
            <consortium name="The Broad Institute Genomics Platform"/>
            <consortium name="The Broad Institute Genome Sequencing Center for Infectious Disease"/>
            <person name="Wu L."/>
            <person name="Ma J."/>
        </authorList>
    </citation>
    <scope>NUCLEOTIDE SEQUENCE [LARGE SCALE GENOMIC DNA]</scope>
    <source>
        <strain evidence="8">NBRC 106396</strain>
    </source>
</reference>
<feature type="transmembrane region" description="Helical" evidence="6">
    <location>
        <begin position="85"/>
        <end position="110"/>
    </location>
</feature>
<keyword evidence="5 6" id="KW-0472">Membrane</keyword>
<keyword evidence="4 6" id="KW-1133">Transmembrane helix</keyword>
<feature type="transmembrane region" description="Helical" evidence="6">
    <location>
        <begin position="453"/>
        <end position="473"/>
    </location>
</feature>
<comment type="caution">
    <text evidence="7">The sequence shown here is derived from an EMBL/GenBank/DDBJ whole genome shotgun (WGS) entry which is preliminary data.</text>
</comment>
<protein>
    <submittedName>
        <fullName evidence="7">Oligosaccharide flippase family protein</fullName>
    </submittedName>
</protein>
<evidence type="ECO:0000256" key="2">
    <source>
        <dbReference type="ARBA" id="ARBA00022475"/>
    </source>
</evidence>
<dbReference type="RefSeq" id="WP_379747915.1">
    <property type="nucleotide sequence ID" value="NZ_JBHTCP010000013.1"/>
</dbReference>
<feature type="transmembrane region" description="Helical" evidence="6">
    <location>
        <begin position="398"/>
        <end position="418"/>
    </location>
</feature>
<sequence>MSKPISFLTNIKSNYFRTIILAILGFVSTVIFSRTLGANLFGVYMYYTWLISTITLLLNFGFEGTITKFLPEYYYKNKATHSSSLISYIITKQIKVIIFGSILLIAAYPFLTTFGKINDIKFSFYILIIVIISPMMIMSITVSTIQALQRFDIFAKVNVTFQIITISINSVISFKYQNIIAMLGVIGITSLLQVIIYFKNIKTLLPDLKIQMGFNILKKDLKRIKNYAKYMYINIIWQQIVWNKSEFLFLSLYSSPKELAIYGLAYSLISIINYAISPIMSIVNNYFSKFVALNETKTLTTLINSISKYFVIVLIFIFTYAVLFSDSILTLIYTNEYTGVVTVFLLLLFGTVVSKILNVSSSLPFYFEKQKVIINLGILSGILNIVLDIALIPKYGAIGAATASTISQVFFSVVQFAYTKHLIKVIFPFVTLFKVIFVNTLVFISLFNVENNVLLIIYSIITIPFYLLILIAFKVIDIDEIKKLINNN</sequence>
<dbReference type="InterPro" id="IPR050833">
    <property type="entry name" value="Poly_Biosynth_Transport"/>
</dbReference>
<dbReference type="InterPro" id="IPR002797">
    <property type="entry name" value="Polysacc_synth"/>
</dbReference>
<keyword evidence="2" id="KW-1003">Cell membrane</keyword>
<evidence type="ECO:0000313" key="7">
    <source>
        <dbReference type="EMBL" id="MFC7371390.1"/>
    </source>
</evidence>
<gene>
    <name evidence="7" type="ORF">ACFQPF_06860</name>
</gene>
<feature type="transmembrane region" description="Helical" evidence="6">
    <location>
        <begin position="372"/>
        <end position="392"/>
    </location>
</feature>
<evidence type="ECO:0000313" key="8">
    <source>
        <dbReference type="Proteomes" id="UP001596549"/>
    </source>
</evidence>
<feature type="transmembrane region" description="Helical" evidence="6">
    <location>
        <begin position="259"/>
        <end position="288"/>
    </location>
</feature>
<feature type="transmembrane region" description="Helical" evidence="6">
    <location>
        <begin position="179"/>
        <end position="198"/>
    </location>
</feature>
<organism evidence="7 8">
    <name type="scientific">Fictibacillus iocasae</name>
    <dbReference type="NCBI Taxonomy" id="2715437"/>
    <lineage>
        <taxon>Bacteria</taxon>
        <taxon>Bacillati</taxon>
        <taxon>Bacillota</taxon>
        <taxon>Bacilli</taxon>
        <taxon>Bacillales</taxon>
        <taxon>Fictibacillaceae</taxon>
        <taxon>Fictibacillus</taxon>
    </lineage>
</organism>
<evidence type="ECO:0000256" key="6">
    <source>
        <dbReference type="SAM" id="Phobius"/>
    </source>
</evidence>
<keyword evidence="3 6" id="KW-0812">Transmembrane</keyword>
<dbReference type="PANTHER" id="PTHR30250:SF11">
    <property type="entry name" value="O-ANTIGEN TRANSPORTER-RELATED"/>
    <property type="match status" value="1"/>
</dbReference>
<feature type="transmembrane region" description="Helical" evidence="6">
    <location>
        <begin position="309"/>
        <end position="333"/>
    </location>
</feature>
<feature type="transmembrane region" description="Helical" evidence="6">
    <location>
        <begin position="122"/>
        <end position="147"/>
    </location>
</feature>
<feature type="transmembrane region" description="Helical" evidence="6">
    <location>
        <begin position="339"/>
        <end position="360"/>
    </location>
</feature>
<dbReference type="EMBL" id="JBHTCP010000013">
    <property type="protein sequence ID" value="MFC7371390.1"/>
    <property type="molecule type" value="Genomic_DNA"/>
</dbReference>
<comment type="subcellular location">
    <subcellularLocation>
        <location evidence="1">Cell membrane</location>
        <topology evidence="1">Multi-pass membrane protein</topology>
    </subcellularLocation>
</comment>
<dbReference type="Pfam" id="PF01943">
    <property type="entry name" value="Polysacc_synt"/>
    <property type="match status" value="1"/>
</dbReference>
<feature type="transmembrane region" description="Helical" evidence="6">
    <location>
        <begin position="15"/>
        <end position="32"/>
    </location>
</feature>
<evidence type="ECO:0000256" key="1">
    <source>
        <dbReference type="ARBA" id="ARBA00004651"/>
    </source>
</evidence>
<feature type="transmembrane region" description="Helical" evidence="6">
    <location>
        <begin position="425"/>
        <end position="447"/>
    </location>
</feature>
<evidence type="ECO:0000256" key="4">
    <source>
        <dbReference type="ARBA" id="ARBA00022989"/>
    </source>
</evidence>
<evidence type="ECO:0000256" key="3">
    <source>
        <dbReference type="ARBA" id="ARBA00022692"/>
    </source>
</evidence>
<dbReference type="Proteomes" id="UP001596549">
    <property type="component" value="Unassembled WGS sequence"/>
</dbReference>